<dbReference type="InterPro" id="IPR046552">
    <property type="entry name" value="DUF6706"/>
</dbReference>
<protein>
    <submittedName>
        <fullName evidence="2">Uncharacterized protein</fullName>
    </submittedName>
</protein>
<evidence type="ECO:0000313" key="4">
    <source>
        <dbReference type="Proteomes" id="UP000650994"/>
    </source>
</evidence>
<dbReference type="RefSeq" id="WP_072931201.1">
    <property type="nucleotide sequence ID" value="NZ_BMFL01000011.1"/>
</dbReference>
<reference evidence="2" key="3">
    <citation type="submission" date="2016-11" db="EMBL/GenBank/DDBJ databases">
        <authorList>
            <person name="Jaros S."/>
            <person name="Januszkiewicz K."/>
            <person name="Wedrychowicz H."/>
        </authorList>
    </citation>
    <scope>NUCLEOTIDE SEQUENCE [LARGE SCALE GENOMIC DNA]</scope>
    <source>
        <strain evidence="2">DSM 27989</strain>
    </source>
</reference>
<dbReference type="Proteomes" id="UP000650994">
    <property type="component" value="Unassembled WGS sequence"/>
</dbReference>
<reference evidence="1" key="5">
    <citation type="submission" date="2024-05" db="EMBL/GenBank/DDBJ databases">
        <authorList>
            <person name="Sun Q."/>
            <person name="Zhou Y."/>
        </authorList>
    </citation>
    <scope>NUCLEOTIDE SEQUENCE</scope>
    <source>
        <strain evidence="1">CGMCC 1.12707</strain>
    </source>
</reference>
<dbReference type="EMBL" id="FRBH01000005">
    <property type="protein sequence ID" value="SHL02467.1"/>
    <property type="molecule type" value="Genomic_DNA"/>
</dbReference>
<accession>A0A1M6X912</accession>
<organism evidence="2 3">
    <name type="scientific">Chishuiella changwenlii</name>
    <dbReference type="NCBI Taxonomy" id="1434701"/>
    <lineage>
        <taxon>Bacteria</taxon>
        <taxon>Pseudomonadati</taxon>
        <taxon>Bacteroidota</taxon>
        <taxon>Flavobacteriia</taxon>
        <taxon>Flavobacteriales</taxon>
        <taxon>Weeksellaceae</taxon>
        <taxon>Chishuiella</taxon>
    </lineage>
</organism>
<sequence>MTNKEYIQSVLSRLGANESDVEILFAENEDLKADDEFNLLNCQNALYNSFSSWIPMYSSISEGDMSVTWNWNAVKVFMNQISKKLNKENPFDDIDKPKAKAFRPWGD</sequence>
<proteinExistence type="predicted"/>
<dbReference type="Proteomes" id="UP000184120">
    <property type="component" value="Unassembled WGS sequence"/>
</dbReference>
<dbReference type="EMBL" id="BMFL01000011">
    <property type="protein sequence ID" value="GGF00156.1"/>
    <property type="molecule type" value="Genomic_DNA"/>
</dbReference>
<name>A0A1M6X912_9FLAO</name>
<gene>
    <name evidence="1" type="ORF">GCM10010984_17150</name>
    <name evidence="2" type="ORF">SAMN05443634_105161</name>
</gene>
<reference evidence="3" key="2">
    <citation type="submission" date="2016-11" db="EMBL/GenBank/DDBJ databases">
        <authorList>
            <person name="Varghese N."/>
            <person name="Submissions S."/>
        </authorList>
    </citation>
    <scope>NUCLEOTIDE SEQUENCE [LARGE SCALE GENOMIC DNA]</scope>
    <source>
        <strain evidence="3">DSM 27989</strain>
    </source>
</reference>
<dbReference type="Pfam" id="PF20449">
    <property type="entry name" value="DUF6706"/>
    <property type="match status" value="1"/>
</dbReference>
<evidence type="ECO:0000313" key="2">
    <source>
        <dbReference type="EMBL" id="SHL02467.1"/>
    </source>
</evidence>
<reference evidence="4" key="4">
    <citation type="journal article" date="2019" name="Int. J. Syst. Evol. Microbiol.">
        <title>The Global Catalogue of Microorganisms (GCM) 10K type strain sequencing project: providing services to taxonomists for standard genome sequencing and annotation.</title>
        <authorList>
            <consortium name="The Broad Institute Genomics Platform"/>
            <consortium name="The Broad Institute Genome Sequencing Center for Infectious Disease"/>
            <person name="Wu L."/>
            <person name="Ma J."/>
        </authorList>
    </citation>
    <scope>NUCLEOTIDE SEQUENCE [LARGE SCALE GENOMIC DNA]</scope>
    <source>
        <strain evidence="4">CGMCC 1.12707</strain>
    </source>
</reference>
<evidence type="ECO:0000313" key="3">
    <source>
        <dbReference type="Proteomes" id="UP000184120"/>
    </source>
</evidence>
<dbReference type="AlphaFoldDB" id="A0A1M6X912"/>
<reference evidence="1" key="1">
    <citation type="journal article" date="2014" name="Int. J. Syst. Evol. Microbiol.">
        <title>Complete genome of a new Firmicutes species belonging to the dominant human colonic microbiota ('Ruminococcus bicirculans') reveals two chromosomes and a selective capacity to utilize plant glucans.</title>
        <authorList>
            <consortium name="NISC Comparative Sequencing Program"/>
            <person name="Wegmann U."/>
            <person name="Louis P."/>
            <person name="Goesmann A."/>
            <person name="Henrissat B."/>
            <person name="Duncan S.H."/>
            <person name="Flint H.J."/>
        </authorList>
    </citation>
    <scope>NUCLEOTIDE SEQUENCE</scope>
    <source>
        <strain evidence="1">CGMCC 1.12707</strain>
    </source>
</reference>
<keyword evidence="4" id="KW-1185">Reference proteome</keyword>
<dbReference type="STRING" id="1434701.SAMN05443634_105161"/>
<dbReference type="OrthoDB" id="1267162at2"/>
<evidence type="ECO:0000313" key="1">
    <source>
        <dbReference type="EMBL" id="GGF00156.1"/>
    </source>
</evidence>